<sequence length="556" mass="62042">MDILVPRRLLSKDLLTSESFNCCDAFGHGIFQRRLLLLCTIATFLANLHGFVFQLIMKDVGYKCKVPAPPPYYNTSAIAWRSLFIPKEADGELSRCRRYEHPEEPNSSTTDTIPCGEWVYDDDDEPARTSIVSDWNLVCQRRILVSLMIAVHSFGAFLLTVVAGSLADTIGRLPVLLAFVVVLIISTVAGCICKSFVTFVAVKFVTTHNNRPLHIIFAGTLGLLFSDMWYASLSTVKLGWMLKHAYYMFPTVLMLPAFCVVFESPRWLIAKGRFKAAEVVMMSAATINRFPIHYTALTLDKLKTAMVSNAVRLPSIDQDMLSGYSMRRRALILSLSYFSITFSAFIPSYAMENRNELWYTLGSFFLNLLGYSMMDLLITRLSILTVMNVWFALLALIQCLLSLAVGAGARVLSQALVMLATALFYSGSVLCFVYTLELFPTAIRGPVVGWVFACGRLGAVCATVVLKFFGLRRADVGHAVAGALLFTSMFAQGGLPRATSVECTKMEYRRSSAETQRSMEYMKKTLDSKLRTTPRGRISADNSKYSTVSRSRRSHH</sequence>
<comment type="caution">
    <text evidence="1">The sequence shown here is derived from an EMBL/GenBank/DDBJ whole genome shotgun (WGS) entry which is preliminary data.</text>
</comment>
<evidence type="ECO:0000313" key="1">
    <source>
        <dbReference type="EMBL" id="KAH7967211.1"/>
    </source>
</evidence>
<dbReference type="Proteomes" id="UP000821865">
    <property type="component" value="Chromosome 2"/>
</dbReference>
<gene>
    <name evidence="1" type="ORF">HPB49_023532</name>
</gene>
<keyword evidence="2" id="KW-1185">Reference proteome</keyword>
<proteinExistence type="predicted"/>
<dbReference type="EMBL" id="CM023471">
    <property type="protein sequence ID" value="KAH7967211.1"/>
    <property type="molecule type" value="Genomic_DNA"/>
</dbReference>
<name>A0ACB8DGP6_DERSI</name>
<protein>
    <submittedName>
        <fullName evidence="1">Uncharacterized protein</fullName>
    </submittedName>
</protein>
<organism evidence="1 2">
    <name type="scientific">Dermacentor silvarum</name>
    <name type="common">Tick</name>
    <dbReference type="NCBI Taxonomy" id="543639"/>
    <lineage>
        <taxon>Eukaryota</taxon>
        <taxon>Metazoa</taxon>
        <taxon>Ecdysozoa</taxon>
        <taxon>Arthropoda</taxon>
        <taxon>Chelicerata</taxon>
        <taxon>Arachnida</taxon>
        <taxon>Acari</taxon>
        <taxon>Parasitiformes</taxon>
        <taxon>Ixodida</taxon>
        <taxon>Ixodoidea</taxon>
        <taxon>Ixodidae</taxon>
        <taxon>Rhipicephalinae</taxon>
        <taxon>Dermacentor</taxon>
    </lineage>
</organism>
<accession>A0ACB8DGP6</accession>
<reference evidence="1" key="1">
    <citation type="submission" date="2020-05" db="EMBL/GenBank/DDBJ databases">
        <title>Large-scale comparative analyses of tick genomes elucidate their genetic diversity and vector capacities.</title>
        <authorList>
            <person name="Jia N."/>
            <person name="Wang J."/>
            <person name="Shi W."/>
            <person name="Du L."/>
            <person name="Sun Y."/>
            <person name="Zhan W."/>
            <person name="Jiang J."/>
            <person name="Wang Q."/>
            <person name="Zhang B."/>
            <person name="Ji P."/>
            <person name="Sakyi L.B."/>
            <person name="Cui X."/>
            <person name="Yuan T."/>
            <person name="Jiang B."/>
            <person name="Yang W."/>
            <person name="Lam T.T.-Y."/>
            <person name="Chang Q."/>
            <person name="Ding S."/>
            <person name="Wang X."/>
            <person name="Zhu J."/>
            <person name="Ruan X."/>
            <person name="Zhao L."/>
            <person name="Wei J."/>
            <person name="Que T."/>
            <person name="Du C."/>
            <person name="Cheng J."/>
            <person name="Dai P."/>
            <person name="Han X."/>
            <person name="Huang E."/>
            <person name="Gao Y."/>
            <person name="Liu J."/>
            <person name="Shao H."/>
            <person name="Ye R."/>
            <person name="Li L."/>
            <person name="Wei W."/>
            <person name="Wang X."/>
            <person name="Wang C."/>
            <person name="Yang T."/>
            <person name="Huo Q."/>
            <person name="Li W."/>
            <person name="Guo W."/>
            <person name="Chen H."/>
            <person name="Zhou L."/>
            <person name="Ni X."/>
            <person name="Tian J."/>
            <person name="Zhou Y."/>
            <person name="Sheng Y."/>
            <person name="Liu T."/>
            <person name="Pan Y."/>
            <person name="Xia L."/>
            <person name="Li J."/>
            <person name="Zhao F."/>
            <person name="Cao W."/>
        </authorList>
    </citation>
    <scope>NUCLEOTIDE SEQUENCE</scope>
    <source>
        <strain evidence="1">Dsil-2018</strain>
    </source>
</reference>
<evidence type="ECO:0000313" key="2">
    <source>
        <dbReference type="Proteomes" id="UP000821865"/>
    </source>
</evidence>